<evidence type="ECO:0000313" key="1">
    <source>
        <dbReference type="EMBL" id="KOG29334.1"/>
    </source>
</evidence>
<gene>
    <name evidence="1" type="ORF">ADK37_37130</name>
</gene>
<organism evidence="1 2">
    <name type="scientific">Streptomyces resistomycificus</name>
    <dbReference type="NCBI Taxonomy" id="67356"/>
    <lineage>
        <taxon>Bacteria</taxon>
        <taxon>Bacillati</taxon>
        <taxon>Actinomycetota</taxon>
        <taxon>Actinomycetes</taxon>
        <taxon>Kitasatosporales</taxon>
        <taxon>Streptomycetaceae</taxon>
        <taxon>Streptomyces</taxon>
        <taxon>Streptomyces aurantiacus group</taxon>
    </lineage>
</organism>
<sequence length="99" mass="10354">MDRGVEVGAFGDAGEAGLGGVETTVGCSSVVSRVQALVRCAGLALSRARSSMTVRVLRRGVVPPHRSSETERAQSYSQIHHSMIFEDGRLQGEAVVGVG</sequence>
<comment type="caution">
    <text evidence="1">The sequence shown here is derived from an EMBL/GenBank/DDBJ whole genome shotgun (WGS) entry which is preliminary data.</text>
</comment>
<protein>
    <submittedName>
        <fullName evidence="1">Uncharacterized protein</fullName>
    </submittedName>
</protein>
<reference evidence="2" key="1">
    <citation type="submission" date="2015-07" db="EMBL/GenBank/DDBJ databases">
        <authorList>
            <person name="Ju K.-S."/>
            <person name="Doroghazi J.R."/>
            <person name="Metcalf W.W."/>
        </authorList>
    </citation>
    <scope>NUCLEOTIDE SEQUENCE [LARGE SCALE GENOMIC DNA]</scope>
    <source>
        <strain evidence="2">NRRL 2290</strain>
    </source>
</reference>
<dbReference type="AlphaFoldDB" id="A0A0L8KUB1"/>
<accession>A0A0L8KUB1</accession>
<proteinExistence type="predicted"/>
<dbReference type="Proteomes" id="UP000037251">
    <property type="component" value="Unassembled WGS sequence"/>
</dbReference>
<evidence type="ECO:0000313" key="2">
    <source>
        <dbReference type="Proteomes" id="UP000037251"/>
    </source>
</evidence>
<keyword evidence="2" id="KW-1185">Reference proteome</keyword>
<dbReference type="EMBL" id="LGUS01000222">
    <property type="protein sequence ID" value="KOG29334.1"/>
    <property type="molecule type" value="Genomic_DNA"/>
</dbReference>
<name>A0A0L8KUB1_9ACTN</name>
<dbReference type="PATRIC" id="fig|67356.5.peg.7940"/>